<dbReference type="InterPro" id="IPR001506">
    <property type="entry name" value="Peptidase_M12A"/>
</dbReference>
<feature type="binding site" evidence="12">
    <location>
        <position position="179"/>
    </location>
    <ligand>
        <name>Zn(2+)</name>
        <dbReference type="ChEBI" id="CHEBI:29105"/>
        <note>catalytic</note>
    </ligand>
</feature>
<dbReference type="InterPro" id="IPR006026">
    <property type="entry name" value="Peptidase_Metallo"/>
</dbReference>
<feature type="domain" description="Peptidase M12A" evidence="14">
    <location>
        <begin position="72"/>
        <end position="274"/>
    </location>
</feature>
<gene>
    <name evidence="15" type="primary">LOC115415394</name>
</gene>
<dbReference type="PRINTS" id="PR00480">
    <property type="entry name" value="ASTACIN"/>
</dbReference>
<dbReference type="Pfam" id="PF01400">
    <property type="entry name" value="Astacin"/>
    <property type="match status" value="1"/>
</dbReference>
<evidence type="ECO:0000313" key="15">
    <source>
        <dbReference type="Ensembl" id="ENSSORP00005027322.1"/>
    </source>
</evidence>
<name>A0A673AFZ8_9TELE</name>
<reference evidence="15" key="3">
    <citation type="submission" date="2025-09" db="UniProtKB">
        <authorList>
            <consortium name="Ensembl"/>
        </authorList>
    </citation>
    <scope>IDENTIFICATION</scope>
</reference>
<dbReference type="PANTHER" id="PTHR10127">
    <property type="entry name" value="DISCOIDIN, CUB, EGF, LAMININ , AND ZINC METALLOPROTEASE DOMAIN CONTAINING"/>
    <property type="match status" value="1"/>
</dbReference>
<evidence type="ECO:0000313" key="16">
    <source>
        <dbReference type="Proteomes" id="UP000472271"/>
    </source>
</evidence>
<keyword evidence="4 12" id="KW-0378">Hydrolase</keyword>
<keyword evidence="10" id="KW-0968">Cytoplasmic vesicle</keyword>
<dbReference type="PANTHER" id="PTHR10127:SF839">
    <property type="entry name" value="HATCHING ENZYME 1.2-RELATED"/>
    <property type="match status" value="1"/>
</dbReference>
<accession>A0A673AFZ8</accession>
<comment type="cofactor">
    <cofactor evidence="12 13">
        <name>Zn(2+)</name>
        <dbReference type="ChEBI" id="CHEBI:29105"/>
    </cofactor>
    <text evidence="12 13">Binds 1 zinc ion per subunit.</text>
</comment>
<feature type="binding site" evidence="12">
    <location>
        <position position="185"/>
    </location>
    <ligand>
        <name>Zn(2+)</name>
        <dbReference type="ChEBI" id="CHEBI:29105"/>
        <note>catalytic</note>
    </ligand>
</feature>
<dbReference type="EC" id="3.4.24.-" evidence="13"/>
<comment type="caution">
    <text evidence="12">Lacks conserved residue(s) required for the propagation of feature annotation.</text>
</comment>
<dbReference type="SUPFAM" id="SSF55486">
    <property type="entry name" value="Metalloproteases ('zincins'), catalytic domain"/>
    <property type="match status" value="1"/>
</dbReference>
<evidence type="ECO:0000256" key="2">
    <source>
        <dbReference type="ARBA" id="ARBA00022723"/>
    </source>
</evidence>
<sequence>VYVYKYIDIYVVLLSISRTVLPHYWRVRDRNTFHNNSNLNVLISRCKSVLPCVLIGSFTLLEGDVEFPKNRNAMKCWQNSQCSWPKSDDGKVRIPFMLSDKYGRWAFLEDKRTILYAMEEFHNKTCIRFIPRQGQTAYIYIEPRFGCSSMLGYLGDKVTVSLQRYGCIENGIIQHELLHALGFHHEHTRSDRDKYVKINWENIHDYYAYNFKKKDTNNLDTPYDYNSIMHYDRNAFGNYRSETITPIPDPSVSIGQKGVLSTIDILRINRLYRC</sequence>
<keyword evidence="9" id="KW-0325">Glycoprotein</keyword>
<evidence type="ECO:0000256" key="11">
    <source>
        <dbReference type="ARBA" id="ARBA00024324"/>
    </source>
</evidence>
<keyword evidence="7" id="KW-0865">Zymogen</keyword>
<evidence type="ECO:0000256" key="9">
    <source>
        <dbReference type="ARBA" id="ARBA00023180"/>
    </source>
</evidence>
<evidence type="ECO:0000256" key="3">
    <source>
        <dbReference type="ARBA" id="ARBA00022729"/>
    </source>
</evidence>
<dbReference type="InParanoid" id="A0A673AFZ8"/>
<dbReference type="InterPro" id="IPR024079">
    <property type="entry name" value="MetalloPept_cat_dom_sf"/>
</dbReference>
<reference evidence="15" key="1">
    <citation type="submission" date="2019-06" db="EMBL/GenBank/DDBJ databases">
        <authorList>
            <consortium name="Wellcome Sanger Institute Data Sharing"/>
        </authorList>
    </citation>
    <scope>NUCLEOTIDE SEQUENCE [LARGE SCALE GENOMIC DNA]</scope>
</reference>
<protein>
    <recommendedName>
        <fullName evidence="13">Metalloendopeptidase</fullName>
        <ecNumber evidence="13">3.4.24.-</ecNumber>
    </recommendedName>
</protein>
<reference evidence="15" key="2">
    <citation type="submission" date="2025-08" db="UniProtKB">
        <authorList>
            <consortium name="Ensembl"/>
        </authorList>
    </citation>
    <scope>IDENTIFICATION</scope>
</reference>
<dbReference type="Proteomes" id="UP000472271">
    <property type="component" value="Chromosome 24"/>
</dbReference>
<feature type="binding site" evidence="12">
    <location>
        <position position="175"/>
    </location>
    <ligand>
        <name>Zn(2+)</name>
        <dbReference type="ChEBI" id="CHEBI:29105"/>
        <note>catalytic</note>
    </ligand>
</feature>
<keyword evidence="8" id="KW-1015">Disulfide bond</keyword>
<keyword evidence="1 12" id="KW-0645">Protease</keyword>
<dbReference type="PROSITE" id="PS51864">
    <property type="entry name" value="ASTACIN"/>
    <property type="match status" value="1"/>
</dbReference>
<keyword evidence="3" id="KW-0732">Signal</keyword>
<dbReference type="GO" id="GO:0042588">
    <property type="term" value="C:zymogen granule"/>
    <property type="evidence" value="ECO:0007669"/>
    <property type="project" value="UniProtKB-SubCell"/>
</dbReference>
<evidence type="ECO:0000256" key="10">
    <source>
        <dbReference type="ARBA" id="ARBA00023329"/>
    </source>
</evidence>
<keyword evidence="2 12" id="KW-0479">Metal-binding</keyword>
<evidence type="ECO:0000256" key="5">
    <source>
        <dbReference type="ARBA" id="ARBA00022833"/>
    </source>
</evidence>
<keyword evidence="6 12" id="KW-0482">Metalloprotease</keyword>
<evidence type="ECO:0000256" key="13">
    <source>
        <dbReference type="RuleBase" id="RU361183"/>
    </source>
</evidence>
<proteinExistence type="predicted"/>
<evidence type="ECO:0000256" key="6">
    <source>
        <dbReference type="ARBA" id="ARBA00023049"/>
    </source>
</evidence>
<dbReference type="GO" id="GO:0008270">
    <property type="term" value="F:zinc ion binding"/>
    <property type="evidence" value="ECO:0007669"/>
    <property type="project" value="UniProtKB-UniRule"/>
</dbReference>
<evidence type="ECO:0000256" key="4">
    <source>
        <dbReference type="ARBA" id="ARBA00022801"/>
    </source>
</evidence>
<comment type="subcellular location">
    <subcellularLocation>
        <location evidence="11">Zymogen granule</location>
    </subcellularLocation>
</comment>
<evidence type="ECO:0000256" key="8">
    <source>
        <dbReference type="ARBA" id="ARBA00023157"/>
    </source>
</evidence>
<dbReference type="AlphaFoldDB" id="A0A673AFZ8"/>
<dbReference type="FunFam" id="3.40.390.10:FF:000040">
    <property type="entry name" value="Metalloendopeptidase"/>
    <property type="match status" value="1"/>
</dbReference>
<evidence type="ECO:0000256" key="7">
    <source>
        <dbReference type="ARBA" id="ARBA00023145"/>
    </source>
</evidence>
<feature type="active site" evidence="12">
    <location>
        <position position="176"/>
    </location>
</feature>
<dbReference type="Gene3D" id="3.40.390.10">
    <property type="entry name" value="Collagenase (Catalytic Domain)"/>
    <property type="match status" value="1"/>
</dbReference>
<dbReference type="Ensembl" id="ENSSORT00005028108.1">
    <property type="protein sequence ID" value="ENSSORP00005027322.1"/>
    <property type="gene ID" value="ENSSORG00005012694.1"/>
</dbReference>
<keyword evidence="16" id="KW-1185">Reference proteome</keyword>
<evidence type="ECO:0000256" key="12">
    <source>
        <dbReference type="PROSITE-ProRule" id="PRU01211"/>
    </source>
</evidence>
<dbReference type="GO" id="GO:0004222">
    <property type="term" value="F:metalloendopeptidase activity"/>
    <property type="evidence" value="ECO:0007669"/>
    <property type="project" value="UniProtKB-UniRule"/>
</dbReference>
<organism evidence="15 16">
    <name type="scientific">Sphaeramia orbicularis</name>
    <name type="common">orbiculate cardinalfish</name>
    <dbReference type="NCBI Taxonomy" id="375764"/>
    <lineage>
        <taxon>Eukaryota</taxon>
        <taxon>Metazoa</taxon>
        <taxon>Chordata</taxon>
        <taxon>Craniata</taxon>
        <taxon>Vertebrata</taxon>
        <taxon>Euteleostomi</taxon>
        <taxon>Actinopterygii</taxon>
        <taxon>Neopterygii</taxon>
        <taxon>Teleostei</taxon>
        <taxon>Neoteleostei</taxon>
        <taxon>Acanthomorphata</taxon>
        <taxon>Gobiaria</taxon>
        <taxon>Kurtiformes</taxon>
        <taxon>Apogonoidei</taxon>
        <taxon>Apogonidae</taxon>
        <taxon>Apogoninae</taxon>
        <taxon>Sphaeramia</taxon>
    </lineage>
</organism>
<evidence type="ECO:0000259" key="14">
    <source>
        <dbReference type="PROSITE" id="PS51864"/>
    </source>
</evidence>
<keyword evidence="5 12" id="KW-0862">Zinc</keyword>
<dbReference type="GO" id="GO:0006508">
    <property type="term" value="P:proteolysis"/>
    <property type="evidence" value="ECO:0007669"/>
    <property type="project" value="UniProtKB-KW"/>
</dbReference>
<evidence type="ECO:0000256" key="1">
    <source>
        <dbReference type="ARBA" id="ARBA00022670"/>
    </source>
</evidence>
<dbReference type="SMART" id="SM00235">
    <property type="entry name" value="ZnMc"/>
    <property type="match status" value="1"/>
</dbReference>